<evidence type="ECO:0000313" key="7">
    <source>
        <dbReference type="Proteomes" id="UP000543804"/>
    </source>
</evidence>
<protein>
    <recommendedName>
        <fullName evidence="4">Phosphoribosylglycinamide formyltransferase</fullName>
        <ecNumber evidence="4">2.1.2.2</ecNumber>
    </recommendedName>
    <alternativeName>
        <fullName evidence="4">5'-phosphoribosylglycinamide transformylase</fullName>
    </alternativeName>
    <alternativeName>
        <fullName evidence="4">GAR transformylase</fullName>
        <shortName evidence="4">GART</shortName>
    </alternativeName>
</protein>
<evidence type="ECO:0000256" key="1">
    <source>
        <dbReference type="ARBA" id="ARBA00005054"/>
    </source>
</evidence>
<dbReference type="AlphaFoldDB" id="A0A848B2E7"/>
<comment type="caution">
    <text evidence="6">The sequence shown here is derived from an EMBL/GenBank/DDBJ whole genome shotgun (WGS) entry which is preliminary data.</text>
</comment>
<dbReference type="GO" id="GO:0006189">
    <property type="term" value="P:'de novo' IMP biosynthetic process"/>
    <property type="evidence" value="ECO:0007669"/>
    <property type="project" value="UniProtKB-UniRule"/>
</dbReference>
<dbReference type="NCBIfam" id="TIGR00639">
    <property type="entry name" value="PurN"/>
    <property type="match status" value="1"/>
</dbReference>
<dbReference type="CDD" id="cd08645">
    <property type="entry name" value="FMT_core_GART"/>
    <property type="match status" value="1"/>
</dbReference>
<keyword evidence="3 4" id="KW-0658">Purine biosynthesis</keyword>
<feature type="domain" description="Formyl transferase N-terminal" evidence="5">
    <location>
        <begin position="10"/>
        <end position="186"/>
    </location>
</feature>
<dbReference type="InterPro" id="IPR004607">
    <property type="entry name" value="GART"/>
</dbReference>
<proteinExistence type="inferred from homology"/>
<feature type="site" description="Raises pKa of active site His" evidence="4">
    <location>
        <position position="149"/>
    </location>
</feature>
<gene>
    <name evidence="4" type="primary">purN</name>
    <name evidence="6" type="ORF">HF878_00890</name>
</gene>
<accession>A0A848B2E7</accession>
<evidence type="ECO:0000256" key="2">
    <source>
        <dbReference type="ARBA" id="ARBA00022679"/>
    </source>
</evidence>
<name>A0A848B2E7_9FIRM</name>
<dbReference type="HAMAP" id="MF_01930">
    <property type="entry name" value="PurN"/>
    <property type="match status" value="1"/>
</dbReference>
<organism evidence="6 7">
    <name type="scientific">Selenomonas bovis</name>
    <dbReference type="NCBI Taxonomy" id="416586"/>
    <lineage>
        <taxon>Bacteria</taxon>
        <taxon>Bacillati</taxon>
        <taxon>Bacillota</taxon>
        <taxon>Negativicutes</taxon>
        <taxon>Selenomonadales</taxon>
        <taxon>Selenomonadaceae</taxon>
        <taxon>Selenomonas</taxon>
    </lineage>
</organism>
<evidence type="ECO:0000256" key="3">
    <source>
        <dbReference type="ARBA" id="ARBA00022755"/>
    </source>
</evidence>
<keyword evidence="7" id="KW-1185">Reference proteome</keyword>
<dbReference type="FunFam" id="3.40.50.170:FF:000007">
    <property type="entry name" value="Phosphoribosylglycinamide formyltransferase"/>
    <property type="match status" value="1"/>
</dbReference>
<dbReference type="GO" id="GO:0004644">
    <property type="term" value="F:phosphoribosylglycinamide formyltransferase activity"/>
    <property type="evidence" value="ECO:0007669"/>
    <property type="project" value="UniProtKB-UniRule"/>
</dbReference>
<dbReference type="PANTHER" id="PTHR43369:SF2">
    <property type="entry name" value="PHOSPHORIBOSYLGLYCINAMIDE FORMYLTRANSFERASE"/>
    <property type="match status" value="1"/>
</dbReference>
<feature type="binding site" evidence="4">
    <location>
        <position position="69"/>
    </location>
    <ligand>
        <name>(6R)-10-formyltetrahydrofolate</name>
        <dbReference type="ChEBI" id="CHEBI:195366"/>
    </ligand>
</feature>
<comment type="similarity">
    <text evidence="4">Belongs to the GART family.</text>
</comment>
<reference evidence="6 7" key="1">
    <citation type="submission" date="2020-04" db="EMBL/GenBank/DDBJ databases">
        <authorList>
            <person name="Hitch T.C.A."/>
            <person name="Wylensek D."/>
            <person name="Clavel T."/>
        </authorList>
    </citation>
    <scope>NUCLEOTIDE SEQUENCE [LARGE SCALE GENOMIC DNA]</scope>
    <source>
        <strain evidence="6 7">PG-130-P53-12</strain>
    </source>
</reference>
<dbReference type="EMBL" id="JABAFA010000001">
    <property type="protein sequence ID" value="NMD98043.1"/>
    <property type="molecule type" value="Genomic_DNA"/>
</dbReference>
<dbReference type="InterPro" id="IPR036477">
    <property type="entry name" value="Formyl_transf_N_sf"/>
</dbReference>
<dbReference type="Gene3D" id="3.40.50.170">
    <property type="entry name" value="Formyl transferase, N-terminal domain"/>
    <property type="match status" value="1"/>
</dbReference>
<dbReference type="Pfam" id="PF00551">
    <property type="entry name" value="Formyl_trans_N"/>
    <property type="match status" value="1"/>
</dbReference>
<dbReference type="EC" id="2.1.2.2" evidence="4"/>
<dbReference type="GO" id="GO:0005829">
    <property type="term" value="C:cytosol"/>
    <property type="evidence" value="ECO:0007669"/>
    <property type="project" value="TreeGrafter"/>
</dbReference>
<comment type="catalytic activity">
    <reaction evidence="4">
        <text>N(1)-(5-phospho-beta-D-ribosyl)glycinamide + (6R)-10-formyltetrahydrofolate = N(2)-formyl-N(1)-(5-phospho-beta-D-ribosyl)glycinamide + (6S)-5,6,7,8-tetrahydrofolate + H(+)</text>
        <dbReference type="Rhea" id="RHEA:15053"/>
        <dbReference type="ChEBI" id="CHEBI:15378"/>
        <dbReference type="ChEBI" id="CHEBI:57453"/>
        <dbReference type="ChEBI" id="CHEBI:143788"/>
        <dbReference type="ChEBI" id="CHEBI:147286"/>
        <dbReference type="ChEBI" id="CHEBI:195366"/>
        <dbReference type="EC" id="2.1.2.2"/>
    </reaction>
</comment>
<dbReference type="SUPFAM" id="SSF53328">
    <property type="entry name" value="Formyltransferase"/>
    <property type="match status" value="1"/>
</dbReference>
<dbReference type="Proteomes" id="UP000543804">
    <property type="component" value="Unassembled WGS sequence"/>
</dbReference>
<dbReference type="RefSeq" id="WP_019542151.1">
    <property type="nucleotide sequence ID" value="NZ_JABAFA010000001.1"/>
</dbReference>
<dbReference type="InterPro" id="IPR002376">
    <property type="entry name" value="Formyl_transf_N"/>
</dbReference>
<sequence length="208" mass="22706">MANEKQVLGVLCSGRGTDLQSIIDAVARGEVHATIGVVLADKPEAYALERARKAGIPAVCVNRKEYEDREQFEKALIEELAQAGVTLVVLAGFMRILTPYFVRAYAGRIMNIHPALLPSFPGAHAHRDVLAYGVKVSGCTIHFVDEGTDSGPIIAQAAVPVLDGDTEETLGARVLKEEHRLYPQVIEWYCEGRLQVEGRKVCVLPEKS</sequence>
<comment type="caution">
    <text evidence="4">Lacks conserved residue(s) required for the propagation of feature annotation.</text>
</comment>
<feature type="binding site" evidence="4">
    <location>
        <begin position="94"/>
        <end position="97"/>
    </location>
    <ligand>
        <name>(6R)-10-formyltetrahydrofolate</name>
        <dbReference type="ChEBI" id="CHEBI:195366"/>
    </ligand>
</feature>
<comment type="pathway">
    <text evidence="1 4">Purine metabolism; IMP biosynthesis via de novo pathway; N(2)-formyl-N(1)-(5-phospho-D-ribosyl)glycinamide from N(1)-(5-phospho-D-ribosyl)glycinamide (10-formyl THF route): step 1/1.</text>
</comment>
<dbReference type="UniPathway" id="UPA00074">
    <property type="reaction ID" value="UER00126"/>
</dbReference>
<evidence type="ECO:0000313" key="6">
    <source>
        <dbReference type="EMBL" id="NMD98043.1"/>
    </source>
</evidence>
<dbReference type="PANTHER" id="PTHR43369">
    <property type="entry name" value="PHOSPHORIBOSYLGLYCINAMIDE FORMYLTRANSFERASE"/>
    <property type="match status" value="1"/>
</dbReference>
<evidence type="ECO:0000259" key="5">
    <source>
        <dbReference type="Pfam" id="PF00551"/>
    </source>
</evidence>
<keyword evidence="2 4" id="KW-0808">Transferase</keyword>
<feature type="binding site" evidence="4">
    <location>
        <position position="111"/>
    </location>
    <ligand>
        <name>(6R)-10-formyltetrahydrofolate</name>
        <dbReference type="ChEBI" id="CHEBI:195366"/>
    </ligand>
</feature>
<comment type="function">
    <text evidence="4">Catalyzes the transfer of a formyl group from 10-formyltetrahydrofolate to 5-phospho-ribosyl-glycinamide (GAR), producing 5-phospho-ribosyl-N-formylglycinamide (FGAR) and tetrahydrofolate.</text>
</comment>
<feature type="active site" description="Proton donor" evidence="4">
    <location>
        <position position="113"/>
    </location>
</feature>
<evidence type="ECO:0000256" key="4">
    <source>
        <dbReference type="HAMAP-Rule" id="MF_01930"/>
    </source>
</evidence>